<gene>
    <name evidence="18" type="ORF">KARMA_0226</name>
</gene>
<dbReference type="AlphaFoldDB" id="A0A1M4MWM9"/>
<keyword evidence="8" id="KW-0625">Polysaccharide transport</keyword>
<dbReference type="Proteomes" id="UP000184085">
    <property type="component" value="Unassembled WGS sequence"/>
</dbReference>
<dbReference type="InterPro" id="IPR003715">
    <property type="entry name" value="Poly_export_N"/>
</dbReference>
<dbReference type="GO" id="GO:0015288">
    <property type="term" value="F:porin activity"/>
    <property type="evidence" value="ECO:0007669"/>
    <property type="project" value="UniProtKB-KW"/>
</dbReference>
<sequence>MAFLRTLRSVLRLAFLAFVLAFSAIGSGATADNYRIKAGDTLQIEVLEDTNLSRPVLVLPDGNITFPFAGTIRAAGRTVGAVQSAIVSQLAPNFNVSPNVFVSVASLAPPRAPTVPITRTYGVYAMGEINTPGRLDIDTKEGVTILQAIATAGGFTRFAATNRIELRRVNPKTGLETTYIFDYKRGRGISGATPLQEGDVIVVPERRLFE</sequence>
<evidence type="ECO:0000256" key="5">
    <source>
        <dbReference type="ARBA" id="ARBA00022597"/>
    </source>
</evidence>
<accession>A0A1M4MWM9</accession>
<dbReference type="Gene3D" id="3.30.1950.10">
    <property type="entry name" value="wza like domain"/>
    <property type="match status" value="1"/>
</dbReference>
<dbReference type="Pfam" id="PF02563">
    <property type="entry name" value="Poly_export"/>
    <property type="match status" value="1"/>
</dbReference>
<comment type="subcellular location">
    <subcellularLocation>
        <location evidence="1">Cell outer membrane</location>
        <topology evidence="1">Multi-pass membrane protein</topology>
    </subcellularLocation>
</comment>
<keyword evidence="3" id="KW-0813">Transport</keyword>
<keyword evidence="12" id="KW-0564">Palmitate</keyword>
<evidence type="ECO:0000256" key="15">
    <source>
        <dbReference type="SAM" id="SignalP"/>
    </source>
</evidence>
<keyword evidence="5" id="KW-0762">Sugar transport</keyword>
<dbReference type="RefSeq" id="WP_072702693.1">
    <property type="nucleotide sequence ID" value="NZ_FMJB01000014.1"/>
</dbReference>
<name>A0A1M4MWM9_9RHOB</name>
<feature type="signal peptide" evidence="15">
    <location>
        <begin position="1"/>
        <end position="31"/>
    </location>
</feature>
<dbReference type="EMBL" id="FMJB01000014">
    <property type="protein sequence ID" value="SCM66054.1"/>
    <property type="molecule type" value="Genomic_DNA"/>
</dbReference>
<dbReference type="GO" id="GO:0006811">
    <property type="term" value="P:monoatomic ion transport"/>
    <property type="evidence" value="ECO:0007669"/>
    <property type="project" value="UniProtKB-KW"/>
</dbReference>
<evidence type="ECO:0000256" key="13">
    <source>
        <dbReference type="ARBA" id="ARBA00023237"/>
    </source>
</evidence>
<dbReference type="Pfam" id="PF22461">
    <property type="entry name" value="SLBB_2"/>
    <property type="match status" value="1"/>
</dbReference>
<keyword evidence="11" id="KW-0472">Membrane</keyword>
<keyword evidence="10" id="KW-0626">Porin</keyword>
<dbReference type="Gene3D" id="3.10.560.10">
    <property type="entry name" value="Outer membrane lipoprotein wza domain like"/>
    <property type="match status" value="1"/>
</dbReference>
<evidence type="ECO:0000259" key="17">
    <source>
        <dbReference type="Pfam" id="PF22461"/>
    </source>
</evidence>
<evidence type="ECO:0000256" key="7">
    <source>
        <dbReference type="ARBA" id="ARBA00022729"/>
    </source>
</evidence>
<evidence type="ECO:0000256" key="1">
    <source>
        <dbReference type="ARBA" id="ARBA00004571"/>
    </source>
</evidence>
<keyword evidence="4" id="KW-1134">Transmembrane beta strand</keyword>
<keyword evidence="7 15" id="KW-0732">Signal</keyword>
<evidence type="ECO:0000313" key="18">
    <source>
        <dbReference type="EMBL" id="SCM66054.1"/>
    </source>
</evidence>
<dbReference type="InterPro" id="IPR049712">
    <property type="entry name" value="Poly_export"/>
</dbReference>
<protein>
    <submittedName>
        <fullName evidence="18">Uncharacterized protein</fullName>
    </submittedName>
</protein>
<evidence type="ECO:0000256" key="14">
    <source>
        <dbReference type="ARBA" id="ARBA00023288"/>
    </source>
</evidence>
<evidence type="ECO:0000256" key="2">
    <source>
        <dbReference type="ARBA" id="ARBA00009450"/>
    </source>
</evidence>
<comment type="similarity">
    <text evidence="2">Belongs to the BexD/CtrA/VexA family.</text>
</comment>
<dbReference type="PANTHER" id="PTHR33619:SF3">
    <property type="entry name" value="POLYSACCHARIDE EXPORT PROTEIN GFCE-RELATED"/>
    <property type="match status" value="1"/>
</dbReference>
<dbReference type="PANTHER" id="PTHR33619">
    <property type="entry name" value="POLYSACCHARIDE EXPORT PROTEIN GFCE-RELATED"/>
    <property type="match status" value="1"/>
</dbReference>
<evidence type="ECO:0000256" key="4">
    <source>
        <dbReference type="ARBA" id="ARBA00022452"/>
    </source>
</evidence>
<evidence type="ECO:0000313" key="19">
    <source>
        <dbReference type="Proteomes" id="UP000184085"/>
    </source>
</evidence>
<evidence type="ECO:0000256" key="8">
    <source>
        <dbReference type="ARBA" id="ARBA00023047"/>
    </source>
</evidence>
<dbReference type="GO" id="GO:0015159">
    <property type="term" value="F:polysaccharide transmembrane transporter activity"/>
    <property type="evidence" value="ECO:0007669"/>
    <property type="project" value="InterPro"/>
</dbReference>
<feature type="domain" description="Polysaccharide export protein N-terminal" evidence="16">
    <location>
        <begin position="30"/>
        <end position="104"/>
    </location>
</feature>
<dbReference type="GO" id="GO:0009279">
    <property type="term" value="C:cell outer membrane"/>
    <property type="evidence" value="ECO:0007669"/>
    <property type="project" value="UniProtKB-SubCell"/>
</dbReference>
<evidence type="ECO:0000256" key="3">
    <source>
        <dbReference type="ARBA" id="ARBA00022448"/>
    </source>
</evidence>
<keyword evidence="14" id="KW-0449">Lipoprotein</keyword>
<evidence type="ECO:0000256" key="11">
    <source>
        <dbReference type="ARBA" id="ARBA00023136"/>
    </source>
</evidence>
<evidence type="ECO:0000256" key="9">
    <source>
        <dbReference type="ARBA" id="ARBA00023065"/>
    </source>
</evidence>
<evidence type="ECO:0000259" key="16">
    <source>
        <dbReference type="Pfam" id="PF02563"/>
    </source>
</evidence>
<feature type="domain" description="SLBB" evidence="17">
    <location>
        <begin position="123"/>
        <end position="203"/>
    </location>
</feature>
<evidence type="ECO:0000256" key="6">
    <source>
        <dbReference type="ARBA" id="ARBA00022692"/>
    </source>
</evidence>
<keyword evidence="9" id="KW-0406">Ion transport</keyword>
<evidence type="ECO:0000256" key="10">
    <source>
        <dbReference type="ARBA" id="ARBA00023114"/>
    </source>
</evidence>
<reference evidence="19" key="1">
    <citation type="submission" date="2016-09" db="EMBL/GenBank/DDBJ databases">
        <authorList>
            <person name="Wibberg D."/>
        </authorList>
    </citation>
    <scope>NUCLEOTIDE SEQUENCE [LARGE SCALE GENOMIC DNA]</scope>
</reference>
<feature type="chain" id="PRO_5012047489" evidence="15">
    <location>
        <begin position="32"/>
        <end position="210"/>
    </location>
</feature>
<evidence type="ECO:0000256" key="12">
    <source>
        <dbReference type="ARBA" id="ARBA00023139"/>
    </source>
</evidence>
<proteinExistence type="inferred from homology"/>
<keyword evidence="13" id="KW-0998">Cell outer membrane</keyword>
<keyword evidence="19" id="KW-1185">Reference proteome</keyword>
<organism evidence="18 19">
    <name type="scientific">Donghicola eburneus</name>
    <dbReference type="NCBI Taxonomy" id="393278"/>
    <lineage>
        <taxon>Bacteria</taxon>
        <taxon>Pseudomonadati</taxon>
        <taxon>Pseudomonadota</taxon>
        <taxon>Alphaproteobacteria</taxon>
        <taxon>Rhodobacterales</taxon>
        <taxon>Roseobacteraceae</taxon>
        <taxon>Donghicola</taxon>
    </lineage>
</organism>
<dbReference type="GO" id="GO:0046930">
    <property type="term" value="C:pore complex"/>
    <property type="evidence" value="ECO:0007669"/>
    <property type="project" value="UniProtKB-KW"/>
</dbReference>
<keyword evidence="6" id="KW-0812">Transmembrane</keyword>
<dbReference type="InterPro" id="IPR054765">
    <property type="entry name" value="SLBB_dom"/>
</dbReference>